<dbReference type="RefSeq" id="WP_378319769.1">
    <property type="nucleotide sequence ID" value="NZ_JBHUHY010000004.1"/>
</dbReference>
<sequence>MKKLIVLFFALVLGSGQGFASNNNPIEMDEHLRNEVAHLLKNPKIKVEKEELTADIQFTLNQKGEIVVLIVDSEKDLVIDYIKSRLNYKKVTIEKVKNVNRIYNLTLIIKRPKNV</sequence>
<evidence type="ECO:0000313" key="2">
    <source>
        <dbReference type="EMBL" id="MFD2186771.1"/>
    </source>
</evidence>
<dbReference type="Proteomes" id="UP001597344">
    <property type="component" value="Unassembled WGS sequence"/>
</dbReference>
<keyword evidence="1" id="KW-0732">Signal</keyword>
<evidence type="ECO:0000256" key="1">
    <source>
        <dbReference type="SAM" id="SignalP"/>
    </source>
</evidence>
<organism evidence="2 3">
    <name type="scientific">Aquimarina celericrescens</name>
    <dbReference type="NCBI Taxonomy" id="1964542"/>
    <lineage>
        <taxon>Bacteria</taxon>
        <taxon>Pseudomonadati</taxon>
        <taxon>Bacteroidota</taxon>
        <taxon>Flavobacteriia</taxon>
        <taxon>Flavobacteriales</taxon>
        <taxon>Flavobacteriaceae</taxon>
        <taxon>Aquimarina</taxon>
    </lineage>
</organism>
<feature type="signal peptide" evidence="1">
    <location>
        <begin position="1"/>
        <end position="20"/>
    </location>
</feature>
<comment type="caution">
    <text evidence="2">The sequence shown here is derived from an EMBL/GenBank/DDBJ whole genome shotgun (WGS) entry which is preliminary data.</text>
</comment>
<feature type="chain" id="PRO_5045615691" evidence="1">
    <location>
        <begin position="21"/>
        <end position="115"/>
    </location>
</feature>
<gene>
    <name evidence="2" type="ORF">ACFSJT_08205</name>
</gene>
<protein>
    <submittedName>
        <fullName evidence="2">Uncharacterized protein</fullName>
    </submittedName>
</protein>
<name>A0ABW5AY61_9FLAO</name>
<evidence type="ECO:0000313" key="3">
    <source>
        <dbReference type="Proteomes" id="UP001597344"/>
    </source>
</evidence>
<dbReference type="EMBL" id="JBHUHY010000004">
    <property type="protein sequence ID" value="MFD2186771.1"/>
    <property type="molecule type" value="Genomic_DNA"/>
</dbReference>
<proteinExistence type="predicted"/>
<reference evidence="3" key="1">
    <citation type="journal article" date="2019" name="Int. J. Syst. Evol. Microbiol.">
        <title>The Global Catalogue of Microorganisms (GCM) 10K type strain sequencing project: providing services to taxonomists for standard genome sequencing and annotation.</title>
        <authorList>
            <consortium name="The Broad Institute Genomics Platform"/>
            <consortium name="The Broad Institute Genome Sequencing Center for Infectious Disease"/>
            <person name="Wu L."/>
            <person name="Ma J."/>
        </authorList>
    </citation>
    <scope>NUCLEOTIDE SEQUENCE [LARGE SCALE GENOMIC DNA]</scope>
    <source>
        <strain evidence="3">DT92</strain>
    </source>
</reference>
<keyword evidence="3" id="KW-1185">Reference proteome</keyword>
<accession>A0ABW5AY61</accession>